<name>A0A4S2MJK2_9PEZI</name>
<protein>
    <submittedName>
        <fullName evidence="2">Uncharacterized protein</fullName>
    </submittedName>
</protein>
<dbReference type="EMBL" id="ML220160">
    <property type="protein sequence ID" value="TGZ77033.1"/>
    <property type="molecule type" value="Genomic_DNA"/>
</dbReference>
<reference evidence="2 3" key="1">
    <citation type="submission" date="2019-04" db="EMBL/GenBank/DDBJ databases">
        <title>Comparative genomics and transcriptomics to analyze fruiting body development in filamentous ascomycetes.</title>
        <authorList>
            <consortium name="DOE Joint Genome Institute"/>
            <person name="Lutkenhaus R."/>
            <person name="Traeger S."/>
            <person name="Breuer J."/>
            <person name="Kuo A."/>
            <person name="Lipzen A."/>
            <person name="Pangilinan J."/>
            <person name="Dilworth D."/>
            <person name="Sandor L."/>
            <person name="Poggeler S."/>
            <person name="Barry K."/>
            <person name="Grigoriev I.V."/>
            <person name="Nowrousian M."/>
        </authorList>
    </citation>
    <scope>NUCLEOTIDE SEQUENCE [LARGE SCALE GENOMIC DNA]</scope>
    <source>
        <strain evidence="2 3">CBS 389.68</strain>
    </source>
</reference>
<sequence>MVAHKRKHSTRVWCPNRRGWIWSQTRLEDRVEFYLTQFGISAPTIENDKLVWDIPSERDWYDELLGELLRIPGVSKTYNWRVPPHIAFGPDFPRPPPTPRPENGKKRRVWARRRNRKPRVPNSLPCRSPSRAPSDHSVTPEVIVIKDEEDTATAAVEGVAEGGAADHNGHDADEDSGQNSQASTESGSSPVKKAPKMSKRARKLVAKKLRKKTEEKSRKKVAQGAEIEARKTAKREEKQEKQEKRRATRLARKLEAQEAAAAAAAGKKKASKRGADEMNMEAKGGKRRSVM</sequence>
<keyword evidence="3" id="KW-1185">Reference proteome</keyword>
<proteinExistence type="predicted"/>
<evidence type="ECO:0000256" key="1">
    <source>
        <dbReference type="SAM" id="MobiDB-lite"/>
    </source>
</evidence>
<feature type="compositionally biased region" description="Polar residues" evidence="1">
    <location>
        <begin position="177"/>
        <end position="189"/>
    </location>
</feature>
<feature type="region of interest" description="Disordered" evidence="1">
    <location>
        <begin position="87"/>
        <end position="140"/>
    </location>
</feature>
<feature type="compositionally biased region" description="Basic residues" evidence="1">
    <location>
        <begin position="105"/>
        <end position="119"/>
    </location>
</feature>
<gene>
    <name evidence="2" type="ORF">EX30DRAFT_374945</name>
</gene>
<accession>A0A4S2MJK2</accession>
<dbReference type="Proteomes" id="UP000298138">
    <property type="component" value="Unassembled WGS sequence"/>
</dbReference>
<evidence type="ECO:0000313" key="2">
    <source>
        <dbReference type="EMBL" id="TGZ77033.1"/>
    </source>
</evidence>
<dbReference type="InParanoid" id="A0A4S2MJK2"/>
<feature type="compositionally biased region" description="Basic residues" evidence="1">
    <location>
        <begin position="193"/>
        <end position="211"/>
    </location>
</feature>
<feature type="region of interest" description="Disordered" evidence="1">
    <location>
        <begin position="163"/>
        <end position="291"/>
    </location>
</feature>
<dbReference type="AlphaFoldDB" id="A0A4S2MJK2"/>
<feature type="compositionally biased region" description="Basic and acidic residues" evidence="1">
    <location>
        <begin position="227"/>
        <end position="245"/>
    </location>
</feature>
<evidence type="ECO:0000313" key="3">
    <source>
        <dbReference type="Proteomes" id="UP000298138"/>
    </source>
</evidence>
<organism evidence="2 3">
    <name type="scientific">Ascodesmis nigricans</name>
    <dbReference type="NCBI Taxonomy" id="341454"/>
    <lineage>
        <taxon>Eukaryota</taxon>
        <taxon>Fungi</taxon>
        <taxon>Dikarya</taxon>
        <taxon>Ascomycota</taxon>
        <taxon>Pezizomycotina</taxon>
        <taxon>Pezizomycetes</taxon>
        <taxon>Pezizales</taxon>
        <taxon>Ascodesmidaceae</taxon>
        <taxon>Ascodesmis</taxon>
    </lineage>
</organism>